<dbReference type="SUPFAM" id="SSF102400">
    <property type="entry name" value="DNA polymerase III chi subunit"/>
    <property type="match status" value="1"/>
</dbReference>
<organism evidence="1 2">
    <name type="scientific">Noviherbaspirillum pedocola</name>
    <dbReference type="NCBI Taxonomy" id="2801341"/>
    <lineage>
        <taxon>Bacteria</taxon>
        <taxon>Pseudomonadati</taxon>
        <taxon>Pseudomonadota</taxon>
        <taxon>Betaproteobacteria</taxon>
        <taxon>Burkholderiales</taxon>
        <taxon>Oxalobacteraceae</taxon>
        <taxon>Noviherbaspirillum</taxon>
    </lineage>
</organism>
<dbReference type="Pfam" id="PF04364">
    <property type="entry name" value="DNA_pol3_chi"/>
    <property type="match status" value="1"/>
</dbReference>
<proteinExistence type="predicted"/>
<reference evidence="1" key="1">
    <citation type="submission" date="2021-01" db="EMBL/GenBank/DDBJ databases">
        <title>Genome sequence of strain Noviherbaspirillum sp. DKR-6.</title>
        <authorList>
            <person name="Chaudhary D.K."/>
        </authorList>
    </citation>
    <scope>NUCLEOTIDE SEQUENCE</scope>
    <source>
        <strain evidence="1">DKR-6</strain>
    </source>
</reference>
<dbReference type="InterPro" id="IPR036768">
    <property type="entry name" value="PolIII_chi_sf"/>
</dbReference>
<dbReference type="GO" id="GO:0003887">
    <property type="term" value="F:DNA-directed DNA polymerase activity"/>
    <property type="evidence" value="ECO:0007669"/>
    <property type="project" value="InterPro"/>
</dbReference>
<comment type="caution">
    <text evidence="1">The sequence shown here is derived from an EMBL/GenBank/DDBJ whole genome shotgun (WGS) entry which is preliminary data.</text>
</comment>
<dbReference type="Gene3D" id="3.40.50.10110">
    <property type="entry name" value="DNA polymerase III subunit chi"/>
    <property type="match status" value="1"/>
</dbReference>
<name>A0A934T1M7_9BURK</name>
<dbReference type="GO" id="GO:0006260">
    <property type="term" value="P:DNA replication"/>
    <property type="evidence" value="ECO:0007669"/>
    <property type="project" value="InterPro"/>
</dbReference>
<evidence type="ECO:0000313" key="1">
    <source>
        <dbReference type="EMBL" id="MBK4737417.1"/>
    </source>
</evidence>
<evidence type="ECO:0000313" key="2">
    <source>
        <dbReference type="Proteomes" id="UP000622890"/>
    </source>
</evidence>
<protein>
    <submittedName>
        <fullName evidence="1">DNA polymerase III subunit chi</fullName>
    </submittedName>
</protein>
<dbReference type="GO" id="GO:0032298">
    <property type="term" value="P:positive regulation of DNA-templated DNA replication initiation"/>
    <property type="evidence" value="ECO:0007669"/>
    <property type="project" value="TreeGrafter"/>
</dbReference>
<dbReference type="NCBIfam" id="NF004348">
    <property type="entry name" value="PRK05728.1-5"/>
    <property type="match status" value="1"/>
</dbReference>
<dbReference type="GO" id="GO:0003677">
    <property type="term" value="F:DNA binding"/>
    <property type="evidence" value="ECO:0007669"/>
    <property type="project" value="InterPro"/>
</dbReference>
<dbReference type="PANTHER" id="PTHR38767">
    <property type="entry name" value="DNA POLYMERASE III SUBUNIT CHI"/>
    <property type="match status" value="1"/>
</dbReference>
<gene>
    <name evidence="1" type="ORF">JJB74_22590</name>
</gene>
<dbReference type="RefSeq" id="WP_200595700.1">
    <property type="nucleotide sequence ID" value="NZ_JAEPBG010000012.1"/>
</dbReference>
<dbReference type="PANTHER" id="PTHR38767:SF1">
    <property type="entry name" value="DNA POLYMERASE III SUBUNIT CHI"/>
    <property type="match status" value="1"/>
</dbReference>
<dbReference type="EMBL" id="JAEPBG010000012">
    <property type="protein sequence ID" value="MBK4737417.1"/>
    <property type="molecule type" value="Genomic_DNA"/>
</dbReference>
<sequence>MTRIDFHSNVPDKLLYACRLVRKARSQGMQVVMLAEDSEGLKRLDDALWTFSELDFLPHVRAGDALAAKTPVILTDDDAVELPHHQILVNLSRRAPENFARFERMFEIIGAAEDDVAAGRERYRQYQQRGYPLSHFIAEQT</sequence>
<dbReference type="Proteomes" id="UP000622890">
    <property type="component" value="Unassembled WGS sequence"/>
</dbReference>
<keyword evidence="2" id="KW-1185">Reference proteome</keyword>
<dbReference type="InterPro" id="IPR007459">
    <property type="entry name" value="DNA_pol3_chi"/>
</dbReference>
<dbReference type="AlphaFoldDB" id="A0A934T1M7"/>
<accession>A0A934T1M7</accession>